<protein>
    <submittedName>
        <fullName evidence="1">Uncharacterized protein</fullName>
    </submittedName>
</protein>
<evidence type="ECO:0000313" key="2">
    <source>
        <dbReference type="Proteomes" id="UP000034036"/>
    </source>
</evidence>
<organism evidence="1 2">
    <name type="scientific">Candidatus Giovannonibacteria bacterium GW2011_GWF2_42_19</name>
    <dbReference type="NCBI Taxonomy" id="1618659"/>
    <lineage>
        <taxon>Bacteria</taxon>
        <taxon>Candidatus Giovannoniibacteriota</taxon>
    </lineage>
</organism>
<dbReference type="Proteomes" id="UP000034036">
    <property type="component" value="Unassembled WGS sequence"/>
</dbReference>
<comment type="caution">
    <text evidence="1">The sequence shown here is derived from an EMBL/GenBank/DDBJ whole genome shotgun (WGS) entry which is preliminary data.</text>
</comment>
<name>A0A0G0ZIC3_9BACT</name>
<dbReference type="AlphaFoldDB" id="A0A0G0ZIC3"/>
<dbReference type="STRING" id="1618659.UV11_C0008G0014"/>
<reference evidence="1" key="1">
    <citation type="journal article" date="2015" name="Nature">
        <title>rRNA introns, odd ribosomes, and small enigmatic genomes across a large radiation of phyla.</title>
        <authorList>
            <person name="Brown C.T."/>
            <person name="Hug L.A."/>
            <person name="Thomas B.C."/>
            <person name="Sharon I."/>
            <person name="Castelle C.J."/>
            <person name="Singh A."/>
            <person name="Wilkins M.J."/>
            <person name="Williams K.H."/>
            <person name="Banfield J.F."/>
        </authorList>
    </citation>
    <scope>NUCLEOTIDE SEQUENCE [LARGE SCALE GENOMIC DNA]</scope>
</reference>
<sequence length="111" mass="12628">MKGKIRPIYSELQGYLSQAPPIGEHGNATTYDDTLWRQFNTTIEELNKISGEDFNKFRVTGMQECSSNSQFIYVSNYRQKLGGIISHLHAKYFSEETPPFSGMPSTIINQT</sequence>
<proteinExistence type="predicted"/>
<evidence type="ECO:0000313" key="1">
    <source>
        <dbReference type="EMBL" id="KKS48475.1"/>
    </source>
</evidence>
<accession>A0A0G0ZIC3</accession>
<dbReference type="EMBL" id="LCDF01000008">
    <property type="protein sequence ID" value="KKS48475.1"/>
    <property type="molecule type" value="Genomic_DNA"/>
</dbReference>
<gene>
    <name evidence="1" type="ORF">UV11_C0008G0014</name>
</gene>